<gene>
    <name evidence="2" type="ORF">NDU88_004548</name>
</gene>
<evidence type="ECO:0000256" key="1">
    <source>
        <dbReference type="SAM" id="MobiDB-lite"/>
    </source>
</evidence>
<comment type="caution">
    <text evidence="2">The sequence shown here is derived from an EMBL/GenBank/DDBJ whole genome shotgun (WGS) entry which is preliminary data.</text>
</comment>
<dbReference type="EMBL" id="JANPWB010000012">
    <property type="protein sequence ID" value="KAJ1116333.1"/>
    <property type="molecule type" value="Genomic_DNA"/>
</dbReference>
<reference evidence="2" key="1">
    <citation type="journal article" date="2022" name="bioRxiv">
        <title>Sequencing and chromosome-scale assembly of the giantPleurodeles waltlgenome.</title>
        <authorList>
            <person name="Brown T."/>
            <person name="Elewa A."/>
            <person name="Iarovenko S."/>
            <person name="Subramanian E."/>
            <person name="Araus A.J."/>
            <person name="Petzold A."/>
            <person name="Susuki M."/>
            <person name="Suzuki K.-i.T."/>
            <person name="Hayashi T."/>
            <person name="Toyoda A."/>
            <person name="Oliveira C."/>
            <person name="Osipova E."/>
            <person name="Leigh N.D."/>
            <person name="Simon A."/>
            <person name="Yun M.H."/>
        </authorList>
    </citation>
    <scope>NUCLEOTIDE SEQUENCE</scope>
    <source>
        <strain evidence="2">20211129_DDA</strain>
        <tissue evidence="2">Liver</tissue>
    </source>
</reference>
<feature type="region of interest" description="Disordered" evidence="1">
    <location>
        <begin position="39"/>
        <end position="60"/>
    </location>
</feature>
<organism evidence="2 3">
    <name type="scientific">Pleurodeles waltl</name>
    <name type="common">Iberian ribbed newt</name>
    <dbReference type="NCBI Taxonomy" id="8319"/>
    <lineage>
        <taxon>Eukaryota</taxon>
        <taxon>Metazoa</taxon>
        <taxon>Chordata</taxon>
        <taxon>Craniata</taxon>
        <taxon>Vertebrata</taxon>
        <taxon>Euteleostomi</taxon>
        <taxon>Amphibia</taxon>
        <taxon>Batrachia</taxon>
        <taxon>Caudata</taxon>
        <taxon>Salamandroidea</taxon>
        <taxon>Salamandridae</taxon>
        <taxon>Pleurodelinae</taxon>
        <taxon>Pleurodeles</taxon>
    </lineage>
</organism>
<evidence type="ECO:0000313" key="2">
    <source>
        <dbReference type="EMBL" id="KAJ1116333.1"/>
    </source>
</evidence>
<accession>A0AAV7NJR4</accession>
<dbReference type="Proteomes" id="UP001066276">
    <property type="component" value="Chromosome 8"/>
</dbReference>
<evidence type="ECO:0000313" key="3">
    <source>
        <dbReference type="Proteomes" id="UP001066276"/>
    </source>
</evidence>
<sequence length="156" mass="16765">MKLVLSQNVRGSSGLPEYDSCCELHEEIKTRTVCRPSPLGHARRTGATAADRHAPWSGGRSRQRQVLIDQACLSDHLCGQSEEQGPCQQAKTIVTDKAEDPPHGPEAATAEDKHSLISPVILITAKACGPAVLEEMLTVEPEEATIAPPLSKDHEA</sequence>
<protein>
    <submittedName>
        <fullName evidence="2">Uncharacterized protein</fullName>
    </submittedName>
</protein>
<name>A0AAV7NJR4_PLEWA</name>
<keyword evidence="3" id="KW-1185">Reference proteome</keyword>
<dbReference type="AlphaFoldDB" id="A0AAV7NJR4"/>
<proteinExistence type="predicted"/>